<comment type="caution">
    <text evidence="2">The sequence shown here is derived from an EMBL/GenBank/DDBJ whole genome shotgun (WGS) entry which is preliminary data.</text>
</comment>
<accession>A0ABV8AA25</accession>
<proteinExistence type="predicted"/>
<dbReference type="EMBL" id="JBHRZF010000203">
    <property type="protein sequence ID" value="MFC3862548.1"/>
    <property type="molecule type" value="Genomic_DNA"/>
</dbReference>
<feature type="domain" description="Helix-turn-helix" evidence="1">
    <location>
        <begin position="63"/>
        <end position="112"/>
    </location>
</feature>
<dbReference type="InterPro" id="IPR041657">
    <property type="entry name" value="HTH_17"/>
</dbReference>
<gene>
    <name evidence="2" type="ORF">ACFOPQ_17430</name>
</gene>
<dbReference type="RefSeq" id="WP_380080505.1">
    <property type="nucleotide sequence ID" value="NZ_JBHRZF010000203.1"/>
</dbReference>
<dbReference type="Pfam" id="PF12728">
    <property type="entry name" value="HTH_17"/>
    <property type="match status" value="1"/>
</dbReference>
<evidence type="ECO:0000313" key="2">
    <source>
        <dbReference type="EMBL" id="MFC3862548.1"/>
    </source>
</evidence>
<evidence type="ECO:0000313" key="3">
    <source>
        <dbReference type="Proteomes" id="UP001595748"/>
    </source>
</evidence>
<dbReference type="NCBIfam" id="TIGR01764">
    <property type="entry name" value="excise"/>
    <property type="match status" value="1"/>
</dbReference>
<dbReference type="InterPro" id="IPR010093">
    <property type="entry name" value="SinI_DNA-bd"/>
</dbReference>
<dbReference type="Proteomes" id="UP001595748">
    <property type="component" value="Unassembled WGS sequence"/>
</dbReference>
<protein>
    <submittedName>
        <fullName evidence="2">Helix-turn-helix domain-containing protein</fullName>
    </submittedName>
</protein>
<reference evidence="3" key="1">
    <citation type="journal article" date="2019" name="Int. J. Syst. Evol. Microbiol.">
        <title>The Global Catalogue of Microorganisms (GCM) 10K type strain sequencing project: providing services to taxonomists for standard genome sequencing and annotation.</title>
        <authorList>
            <consortium name="The Broad Institute Genomics Platform"/>
            <consortium name="The Broad Institute Genome Sequencing Center for Infectious Disease"/>
            <person name="Wu L."/>
            <person name="Ma J."/>
        </authorList>
    </citation>
    <scope>NUCLEOTIDE SEQUENCE [LARGE SCALE GENOMIC DNA]</scope>
    <source>
        <strain evidence="3">CCTCC AB 2013263</strain>
    </source>
</reference>
<name>A0ABV8AA25_9DEIO</name>
<sequence>MILELKRVVQQEDLRLVEHALTQLESGKATVTLPAVLTPFLSELLRHVRQGDELTVVTRGQELTTNEAALLLGVSRPFLIHNLLEAGIIPFHFVGSHRRITVADLLAYQQEKERQHKLIDEIAQEAQEMGLY</sequence>
<evidence type="ECO:0000259" key="1">
    <source>
        <dbReference type="Pfam" id="PF12728"/>
    </source>
</evidence>
<organism evidence="2 3">
    <name type="scientific">Deinococcus antarcticus</name>
    <dbReference type="NCBI Taxonomy" id="1298767"/>
    <lineage>
        <taxon>Bacteria</taxon>
        <taxon>Thermotogati</taxon>
        <taxon>Deinococcota</taxon>
        <taxon>Deinococci</taxon>
        <taxon>Deinococcales</taxon>
        <taxon>Deinococcaceae</taxon>
        <taxon>Deinococcus</taxon>
    </lineage>
</organism>
<keyword evidence="3" id="KW-1185">Reference proteome</keyword>